<dbReference type="Gene3D" id="3.50.50.60">
    <property type="entry name" value="FAD/NAD(P)-binding domain"/>
    <property type="match status" value="1"/>
</dbReference>
<sequence length="555" mass="61280">MQQTPASGPPGPADHDVAILGAGIAGSILAAILSRHGVKTVLIDAGTHPRFAVGESTIPYTSVMLRILAARYEVPEIAHLSHFSTMRSKVSSNSGQKRNFGFVYHREDRAQDPREINQFVIPVALSTESHMFRQDVDAYMFNVALRYGTTPRLNTRVTDVDVDGSGVTLGVADGPAIRARYLVDAGGHNSPLARTFGLRDEVPQQRTHSRTLFTHMIGVRPYDDCPAGLKHDNPSPWHQGTLHHVFDGGWVWVIPFDNHRGATNRLCSVGLTLDPRKHPKTDLAPEQEFAQFLERFPAIAPQFRDARAARPWVSTGRLQYSSGKVVGDRWCLTSHAAGFVDALYSRGLTNTTDVVNSLAWRLIDAVKDDDFSAERFAHVETLQQGLVRAHDDVVSSSFTSFRDYGMWNATFRMWALGTVLGTLNAQDALVRFQRSGDHLIWRELEAQPHPGALFPASVGFNKVTEAAWAACRDVEAGLMTPDRATGELFDLLQDDSYAPPPFGLHDPDNRFYNPSPPRMLRTMRWARHGSAAPDTGPIVAGALGGFLRSRLHRNG</sequence>
<evidence type="ECO:0000259" key="3">
    <source>
        <dbReference type="Pfam" id="PF01494"/>
    </source>
</evidence>
<dbReference type="RefSeq" id="WP_067230206.1">
    <property type="nucleotide sequence ID" value="NZ_KQ948550.1"/>
</dbReference>
<comment type="similarity">
    <text evidence="2">Belongs to the flavin-dependent halogenase family. Bacterial tryptophan halogenase subfamily.</text>
</comment>
<comment type="caution">
    <text evidence="4">The sequence shown here is derived from an EMBL/GenBank/DDBJ whole genome shotgun (WGS) entry which is preliminary data.</text>
</comment>
<reference evidence="4 5" key="1">
    <citation type="submission" date="2015-10" db="EMBL/GenBank/DDBJ databases">
        <title>Draft genome sequence of Streptomyces longwoodensis DSM 41677, type strain for the species Streptomyces longwoodensis.</title>
        <authorList>
            <person name="Ruckert C."/>
            <person name="Winkler A."/>
            <person name="Kalinowski J."/>
            <person name="Kampfer P."/>
            <person name="Glaeser S."/>
        </authorList>
    </citation>
    <scope>NUCLEOTIDE SEQUENCE [LARGE SCALE GENOMIC DNA]</scope>
    <source>
        <strain evidence="4 5">DSM 41677</strain>
    </source>
</reference>
<evidence type="ECO:0000256" key="2">
    <source>
        <dbReference type="ARBA" id="ARBA00038396"/>
    </source>
</evidence>
<dbReference type="GO" id="GO:0071949">
    <property type="term" value="F:FAD binding"/>
    <property type="evidence" value="ECO:0007669"/>
    <property type="project" value="InterPro"/>
</dbReference>
<keyword evidence="1" id="KW-0560">Oxidoreductase</keyword>
<dbReference type="PANTHER" id="PTHR43747:SF5">
    <property type="entry name" value="FAD-BINDING DOMAIN-CONTAINING PROTEIN"/>
    <property type="match status" value="1"/>
</dbReference>
<dbReference type="SUPFAM" id="SSF51905">
    <property type="entry name" value="FAD/NAD(P)-binding domain"/>
    <property type="match status" value="1"/>
</dbReference>
<protein>
    <submittedName>
        <fullName evidence="4">FAD-dependent oxidoreductase</fullName>
    </submittedName>
</protein>
<dbReference type="EMBL" id="LMWS01000009">
    <property type="protein sequence ID" value="KUN39837.1"/>
    <property type="molecule type" value="Genomic_DNA"/>
</dbReference>
<dbReference type="GeneID" id="91424474"/>
<keyword evidence="5" id="KW-1185">Reference proteome</keyword>
<dbReference type="InterPro" id="IPR036188">
    <property type="entry name" value="FAD/NAD-bd_sf"/>
</dbReference>
<dbReference type="STRING" id="68231.AQJ30_07625"/>
<evidence type="ECO:0000313" key="5">
    <source>
        <dbReference type="Proteomes" id="UP000053271"/>
    </source>
</evidence>
<dbReference type="PRINTS" id="PR00420">
    <property type="entry name" value="RNGMNOXGNASE"/>
</dbReference>
<gene>
    <name evidence="4" type="ORF">AQJ30_07625</name>
</gene>
<dbReference type="AlphaFoldDB" id="A0A124HRX5"/>
<dbReference type="Pfam" id="PF01494">
    <property type="entry name" value="FAD_binding_3"/>
    <property type="match status" value="1"/>
</dbReference>
<dbReference type="GO" id="GO:0016491">
    <property type="term" value="F:oxidoreductase activity"/>
    <property type="evidence" value="ECO:0007669"/>
    <property type="project" value="UniProtKB-KW"/>
</dbReference>
<accession>A0A124HRX5</accession>
<evidence type="ECO:0000313" key="4">
    <source>
        <dbReference type="EMBL" id="KUN39837.1"/>
    </source>
</evidence>
<dbReference type="InterPro" id="IPR002938">
    <property type="entry name" value="FAD-bd"/>
</dbReference>
<dbReference type="InterPro" id="IPR050816">
    <property type="entry name" value="Flavin-dep_Halogenase_NPB"/>
</dbReference>
<feature type="domain" description="FAD-binding" evidence="3">
    <location>
        <begin position="15"/>
        <end position="210"/>
    </location>
</feature>
<dbReference type="PANTHER" id="PTHR43747">
    <property type="entry name" value="FAD-BINDING PROTEIN"/>
    <property type="match status" value="1"/>
</dbReference>
<organism evidence="4 5">
    <name type="scientific">Streptomyces longwoodensis</name>
    <dbReference type="NCBI Taxonomy" id="68231"/>
    <lineage>
        <taxon>Bacteria</taxon>
        <taxon>Bacillati</taxon>
        <taxon>Actinomycetota</taxon>
        <taxon>Actinomycetes</taxon>
        <taxon>Kitasatosporales</taxon>
        <taxon>Streptomycetaceae</taxon>
        <taxon>Streptomyces</taxon>
    </lineage>
</organism>
<evidence type="ECO:0000256" key="1">
    <source>
        <dbReference type="ARBA" id="ARBA00023002"/>
    </source>
</evidence>
<dbReference type="Proteomes" id="UP000053271">
    <property type="component" value="Unassembled WGS sequence"/>
</dbReference>
<proteinExistence type="inferred from homology"/>
<name>A0A124HRX5_9ACTN</name>